<sequence>MNFRHIQAFLALVEEKHFGKAAKRIHVTQSAFSMQIKALEEEIGAPLFIRNNRNVELTEVGEIFLKNAPDIYEKIKSTLDETKAAAKGENGNVRIGFVGNAVAAGLVTADIHRFKAEHPGVNFRAKEMSYWKQTDEIVNGNIDVSYCPNLDLKIPPGLGLIPIKKFDWVVVIQEDSDLAKKETLKKEDLSGRDFIIYSENSGDDGQLRILKAILEEDVQVSYRLDSTLSVLAMVASGLGIAIVPSTLSSIKLPNITYRAILGVDNVTEFFFIYRENEKSAIVNAFISDVKSNL</sequence>
<comment type="caution">
    <text evidence="6">The sequence shown here is derived from an EMBL/GenBank/DDBJ whole genome shotgun (WGS) entry which is preliminary data.</text>
</comment>
<evidence type="ECO:0000259" key="5">
    <source>
        <dbReference type="PROSITE" id="PS50931"/>
    </source>
</evidence>
<dbReference type="InterPro" id="IPR036388">
    <property type="entry name" value="WH-like_DNA-bd_sf"/>
</dbReference>
<feature type="domain" description="HTH lysR-type" evidence="5">
    <location>
        <begin position="1"/>
        <end position="58"/>
    </location>
</feature>
<keyword evidence="4" id="KW-0804">Transcription</keyword>
<dbReference type="GO" id="GO:0003677">
    <property type="term" value="F:DNA binding"/>
    <property type="evidence" value="ECO:0007669"/>
    <property type="project" value="UniProtKB-KW"/>
</dbReference>
<keyword evidence="2" id="KW-0805">Transcription regulation</keyword>
<evidence type="ECO:0000256" key="3">
    <source>
        <dbReference type="ARBA" id="ARBA00023125"/>
    </source>
</evidence>
<reference evidence="6 7" key="1">
    <citation type="submission" date="2016-10" db="EMBL/GenBank/DDBJ databases">
        <authorList>
            <person name="Varghese N."/>
            <person name="Submissions S."/>
        </authorList>
    </citation>
    <scope>NUCLEOTIDE SEQUENCE [LARGE SCALE GENOMIC DNA]</scope>
    <source>
        <strain evidence="6 7">CGMCC 1.6853</strain>
    </source>
</reference>
<evidence type="ECO:0000313" key="6">
    <source>
        <dbReference type="EMBL" id="SCX77392.1"/>
    </source>
</evidence>
<name>A0A1G5AHM8_9GAMM</name>
<keyword evidence="3 6" id="KW-0238">DNA-binding</keyword>
<accession>A0A1G5AHM8</accession>
<dbReference type="Pfam" id="PF00126">
    <property type="entry name" value="HTH_1"/>
    <property type="match status" value="1"/>
</dbReference>
<gene>
    <name evidence="6" type="ORF">SAMN02927935_00052</name>
</gene>
<dbReference type="InterPro" id="IPR005119">
    <property type="entry name" value="LysR_subst-bd"/>
</dbReference>
<dbReference type="SUPFAM" id="SSF53850">
    <property type="entry name" value="Periplasmic binding protein-like II"/>
    <property type="match status" value="1"/>
</dbReference>
<proteinExistence type="inferred from homology"/>
<dbReference type="Gene3D" id="1.10.10.10">
    <property type="entry name" value="Winged helix-like DNA-binding domain superfamily/Winged helix DNA-binding domain"/>
    <property type="match status" value="1"/>
</dbReference>
<dbReference type="SUPFAM" id="SSF46785">
    <property type="entry name" value="Winged helix' DNA-binding domain"/>
    <property type="match status" value="1"/>
</dbReference>
<dbReference type="Proteomes" id="UP000183031">
    <property type="component" value="Unassembled WGS sequence"/>
</dbReference>
<dbReference type="PANTHER" id="PTHR30346">
    <property type="entry name" value="TRANSCRIPTIONAL DUAL REGULATOR HCAR-RELATED"/>
    <property type="match status" value="1"/>
</dbReference>
<dbReference type="CDD" id="cd08414">
    <property type="entry name" value="PBP2_LTTR_aromatics_like"/>
    <property type="match status" value="1"/>
</dbReference>
<comment type="similarity">
    <text evidence="1">Belongs to the LysR transcriptional regulatory family.</text>
</comment>
<evidence type="ECO:0000313" key="7">
    <source>
        <dbReference type="Proteomes" id="UP000183031"/>
    </source>
</evidence>
<protein>
    <submittedName>
        <fullName evidence="6">DNA-binding transcriptional regulator, LysR family</fullName>
    </submittedName>
</protein>
<evidence type="ECO:0000256" key="2">
    <source>
        <dbReference type="ARBA" id="ARBA00023015"/>
    </source>
</evidence>
<dbReference type="EMBL" id="FMUT01000002">
    <property type="protein sequence ID" value="SCX77392.1"/>
    <property type="molecule type" value="Genomic_DNA"/>
</dbReference>
<dbReference type="Gene3D" id="3.40.190.10">
    <property type="entry name" value="Periplasmic binding protein-like II"/>
    <property type="match status" value="2"/>
</dbReference>
<evidence type="ECO:0000256" key="1">
    <source>
        <dbReference type="ARBA" id="ARBA00009437"/>
    </source>
</evidence>
<dbReference type="PANTHER" id="PTHR30346:SF28">
    <property type="entry name" value="HTH-TYPE TRANSCRIPTIONAL REGULATOR CYNR"/>
    <property type="match status" value="1"/>
</dbReference>
<evidence type="ECO:0000256" key="4">
    <source>
        <dbReference type="ARBA" id="ARBA00023163"/>
    </source>
</evidence>
<dbReference type="InterPro" id="IPR036390">
    <property type="entry name" value="WH_DNA-bd_sf"/>
</dbReference>
<dbReference type="PRINTS" id="PR00039">
    <property type="entry name" value="HTHLYSR"/>
</dbReference>
<organism evidence="6 7">
    <name type="scientific">Serratia nematodiphila</name>
    <dbReference type="NCBI Taxonomy" id="458197"/>
    <lineage>
        <taxon>Bacteria</taxon>
        <taxon>Pseudomonadati</taxon>
        <taxon>Pseudomonadota</taxon>
        <taxon>Gammaproteobacteria</taxon>
        <taxon>Enterobacterales</taxon>
        <taxon>Yersiniaceae</taxon>
        <taxon>Serratia</taxon>
    </lineage>
</organism>
<dbReference type="PROSITE" id="PS50931">
    <property type="entry name" value="HTH_LYSR"/>
    <property type="match status" value="1"/>
</dbReference>
<dbReference type="InterPro" id="IPR000847">
    <property type="entry name" value="LysR_HTH_N"/>
</dbReference>
<dbReference type="Pfam" id="PF03466">
    <property type="entry name" value="LysR_substrate"/>
    <property type="match status" value="1"/>
</dbReference>
<keyword evidence="7" id="KW-1185">Reference proteome</keyword>
<dbReference type="RefSeq" id="WP_033633306.1">
    <property type="nucleotide sequence ID" value="NZ_CBCSIN010000001.1"/>
</dbReference>